<accession>A0A3P3ZQ48</accession>
<protein>
    <submittedName>
        <fullName evidence="1">Uncharacterized protein</fullName>
    </submittedName>
</protein>
<proteinExistence type="predicted"/>
<evidence type="ECO:0000313" key="1">
    <source>
        <dbReference type="EMBL" id="VAY89001.1"/>
    </source>
</evidence>
<dbReference type="AlphaFoldDB" id="A0A3P3ZQ48"/>
<gene>
    <name evidence="1" type="ORF">CARN8_4730002</name>
</gene>
<name>A0A3P3ZQ48_9ZZZZ</name>
<sequence length="21" mass="2453">MYKLSNVRAISDKSSQHIVYI</sequence>
<reference evidence="1" key="1">
    <citation type="submission" date="2018-10" db="EMBL/GenBank/DDBJ databases">
        <authorList>
            <person name="Plewniak F."/>
        </authorList>
    </citation>
    <scope>NUCLEOTIDE SEQUENCE</scope>
</reference>
<organism evidence="1">
    <name type="scientific">mine drainage metagenome</name>
    <dbReference type="NCBI Taxonomy" id="410659"/>
    <lineage>
        <taxon>unclassified sequences</taxon>
        <taxon>metagenomes</taxon>
        <taxon>ecological metagenomes</taxon>
    </lineage>
</organism>
<dbReference type="EMBL" id="UOYP01000416">
    <property type="protein sequence ID" value="VAY89001.1"/>
    <property type="molecule type" value="Genomic_DNA"/>
</dbReference>